<sequence length="478" mass="53450">MTFLQFLMPAIVTGLVSVSAVAEQNDTPAARTFYLGSDLSYANEMDDCGAVFRQDAEVRDVYEIFADEGNNLVRLRLWHDPQWTDYSTLDDVKRSIARAKASGMQVLLDFHYSDDWADPGDQIIPAAWADIETDEALAEALFAYTRDTLIELREEGLSPDMVQVGNETNTEILLPANVPEDTPVNWTRNVMLLNAGIRGVREAGKLTGHMPAIMLHVAQPEHLETWFDDAFAAGILDFDYIGMSYYPKWSSLGMEEMGQTLRRLRHKYGKEVIVVETAYPWTLEADDAAPNILNEDSLIPAYPATLDGQRAFLTELTQTVISNDGSGVVYWEPAWVANGCSTRWGDGSHWENNAFFEYGGTNAHSGFDFFTHEYEQPVQVTFVFAPPTDYQHGDMPPLYFWASFFEGKDFTVALEPENGGYRYEARLPAGEAIKYRLFKSPDLTDPIIMGSDMTDQPAEFVVGDGTLGKHGVAVSIFP</sequence>
<dbReference type="GO" id="GO:0015926">
    <property type="term" value="F:glucosidase activity"/>
    <property type="evidence" value="ECO:0007669"/>
    <property type="project" value="InterPro"/>
</dbReference>
<accession>A0A8J2Y5I7</accession>
<dbReference type="EMBL" id="BMGH01000001">
    <property type="protein sequence ID" value="GGC98465.1"/>
    <property type="molecule type" value="Genomic_DNA"/>
</dbReference>
<reference evidence="5" key="1">
    <citation type="journal article" date="2014" name="Int. J. Syst. Evol. Microbiol.">
        <title>Complete genome sequence of Corynebacterium casei LMG S-19264T (=DSM 44701T), isolated from a smear-ripened cheese.</title>
        <authorList>
            <consortium name="US DOE Joint Genome Institute (JGI-PGF)"/>
            <person name="Walter F."/>
            <person name="Albersmeier A."/>
            <person name="Kalinowski J."/>
            <person name="Ruckert C."/>
        </authorList>
    </citation>
    <scope>NUCLEOTIDE SEQUENCE</scope>
    <source>
        <strain evidence="5">CGMCC 1.12921</strain>
    </source>
</reference>
<name>A0A8J2Y5I7_9PROT</name>
<organism evidence="5 6">
    <name type="scientific">Aquisalinus flavus</name>
    <dbReference type="NCBI Taxonomy" id="1526572"/>
    <lineage>
        <taxon>Bacteria</taxon>
        <taxon>Pseudomonadati</taxon>
        <taxon>Pseudomonadota</taxon>
        <taxon>Alphaproteobacteria</taxon>
        <taxon>Parvularculales</taxon>
        <taxon>Parvularculaceae</taxon>
        <taxon>Aquisalinus</taxon>
    </lineage>
</organism>
<reference evidence="5" key="2">
    <citation type="submission" date="2020-09" db="EMBL/GenBank/DDBJ databases">
        <authorList>
            <person name="Sun Q."/>
            <person name="Zhou Y."/>
        </authorList>
    </citation>
    <scope>NUCLEOTIDE SEQUENCE</scope>
    <source>
        <strain evidence="5">CGMCC 1.12921</strain>
    </source>
</reference>
<proteinExistence type="inferred from homology"/>
<evidence type="ECO:0000313" key="5">
    <source>
        <dbReference type="EMBL" id="GGC98465.1"/>
    </source>
</evidence>
<dbReference type="InterPro" id="IPR017853">
    <property type="entry name" value="GH"/>
</dbReference>
<dbReference type="InterPro" id="IPR011683">
    <property type="entry name" value="Glyco_hydro_53"/>
</dbReference>
<evidence type="ECO:0000256" key="3">
    <source>
        <dbReference type="ARBA" id="ARBA00023295"/>
    </source>
</evidence>
<evidence type="ECO:0000256" key="1">
    <source>
        <dbReference type="ARBA" id="ARBA00010687"/>
    </source>
</evidence>
<keyword evidence="3 4" id="KW-0326">Glycosidase</keyword>
<feature type="chain" id="PRO_5035338839" description="Arabinogalactan endo-beta-1,4-galactanase" evidence="4">
    <location>
        <begin position="23"/>
        <end position="478"/>
    </location>
</feature>
<dbReference type="EC" id="3.2.1.89" evidence="4"/>
<dbReference type="Gene3D" id="3.20.20.80">
    <property type="entry name" value="Glycosidases"/>
    <property type="match status" value="1"/>
</dbReference>
<dbReference type="PANTHER" id="PTHR34983">
    <property type="entry name" value="ARABINOGALACTAN ENDO-BETA-1,4-GALACTANASE A"/>
    <property type="match status" value="1"/>
</dbReference>
<dbReference type="SUPFAM" id="SSF51445">
    <property type="entry name" value="(Trans)glycosidases"/>
    <property type="match status" value="1"/>
</dbReference>
<comment type="catalytic activity">
    <reaction evidence="4">
        <text>The enzyme specifically hydrolyzes (1-&gt;4)-beta-D-galactosidic linkages in type I arabinogalactans.</text>
        <dbReference type="EC" id="3.2.1.89"/>
    </reaction>
</comment>
<keyword evidence="4" id="KW-0732">Signal</keyword>
<gene>
    <name evidence="5" type="primary">galA</name>
    <name evidence="5" type="ORF">GCM10011342_04230</name>
</gene>
<comment type="similarity">
    <text evidence="1 4">Belongs to the glycosyl hydrolase 53 family.</text>
</comment>
<evidence type="ECO:0000256" key="4">
    <source>
        <dbReference type="RuleBase" id="RU361192"/>
    </source>
</evidence>
<keyword evidence="2 4" id="KW-0378">Hydrolase</keyword>
<dbReference type="AlphaFoldDB" id="A0A8J2Y5I7"/>
<keyword evidence="6" id="KW-1185">Reference proteome</keyword>
<dbReference type="GO" id="GO:0031218">
    <property type="term" value="F:arabinogalactan endo-1,4-beta-galactosidase activity"/>
    <property type="evidence" value="ECO:0007669"/>
    <property type="project" value="UniProtKB-EC"/>
</dbReference>
<feature type="signal peptide" evidence="4">
    <location>
        <begin position="1"/>
        <end position="22"/>
    </location>
</feature>
<comment type="caution">
    <text evidence="5">The sequence shown here is derived from an EMBL/GenBank/DDBJ whole genome shotgun (WGS) entry which is preliminary data.</text>
</comment>
<evidence type="ECO:0000313" key="6">
    <source>
        <dbReference type="Proteomes" id="UP000613582"/>
    </source>
</evidence>
<evidence type="ECO:0000256" key="2">
    <source>
        <dbReference type="ARBA" id="ARBA00022801"/>
    </source>
</evidence>
<dbReference type="GO" id="GO:0045490">
    <property type="term" value="P:pectin catabolic process"/>
    <property type="evidence" value="ECO:0007669"/>
    <property type="project" value="TreeGrafter"/>
</dbReference>
<dbReference type="Proteomes" id="UP000613582">
    <property type="component" value="Unassembled WGS sequence"/>
</dbReference>
<dbReference type="RefSeq" id="WP_188159641.1">
    <property type="nucleotide sequence ID" value="NZ_BMGH01000001.1"/>
</dbReference>
<dbReference type="Pfam" id="PF07745">
    <property type="entry name" value="Glyco_hydro_53"/>
    <property type="match status" value="1"/>
</dbReference>
<protein>
    <recommendedName>
        <fullName evidence="4">Arabinogalactan endo-beta-1,4-galactanase</fullName>
        <ecNumber evidence="4">3.2.1.89</ecNumber>
    </recommendedName>
</protein>
<dbReference type="PANTHER" id="PTHR34983:SF2">
    <property type="entry name" value="ENDO-BETA-1,4-GALACTANASE"/>
    <property type="match status" value="1"/>
</dbReference>